<dbReference type="Gene3D" id="2.40.50.140">
    <property type="entry name" value="Nucleic acid-binding proteins"/>
    <property type="match status" value="4"/>
</dbReference>
<dbReference type="GO" id="GO:0003723">
    <property type="term" value="F:RNA binding"/>
    <property type="evidence" value="ECO:0007669"/>
    <property type="project" value="TreeGrafter"/>
</dbReference>
<evidence type="ECO:0000313" key="3">
    <source>
        <dbReference type="WBParaSite" id="MCU_001010-RB"/>
    </source>
</evidence>
<dbReference type="SUPFAM" id="SSF48452">
    <property type="entry name" value="TPR-like"/>
    <property type="match status" value="1"/>
</dbReference>
<organism evidence="3">
    <name type="scientific">Mesocestoides corti</name>
    <name type="common">Flatworm</name>
    <dbReference type="NCBI Taxonomy" id="53468"/>
    <lineage>
        <taxon>Eukaryota</taxon>
        <taxon>Metazoa</taxon>
        <taxon>Spiralia</taxon>
        <taxon>Lophotrochozoa</taxon>
        <taxon>Platyhelminthes</taxon>
        <taxon>Cestoda</taxon>
        <taxon>Eucestoda</taxon>
        <taxon>Cyclophyllidea</taxon>
        <taxon>Mesocestoididae</taxon>
        <taxon>Mesocestoides</taxon>
    </lineage>
</organism>
<dbReference type="SUPFAM" id="SSF50249">
    <property type="entry name" value="Nucleic acid-binding proteins"/>
    <property type="match status" value="3"/>
</dbReference>
<dbReference type="WBParaSite" id="MCU_001010-RB">
    <property type="protein sequence ID" value="MCU_001010-RB"/>
    <property type="gene ID" value="MCU_001010"/>
</dbReference>
<evidence type="ECO:0000256" key="1">
    <source>
        <dbReference type="SAM" id="MobiDB-lite"/>
    </source>
</evidence>
<dbReference type="Gene3D" id="1.25.40.10">
    <property type="entry name" value="Tetratricopeptide repeat domain"/>
    <property type="match status" value="1"/>
</dbReference>
<accession>A0A5K3EL14</accession>
<dbReference type="InterPro" id="IPR057302">
    <property type="entry name" value="Rrp5_S1"/>
</dbReference>
<dbReference type="FunFam" id="2.40.50.140:FF:000103">
    <property type="entry name" value="protein RRP5 homolog"/>
    <property type="match status" value="1"/>
</dbReference>
<dbReference type="Pfam" id="PF13432">
    <property type="entry name" value="TPR_16"/>
    <property type="match status" value="1"/>
</dbReference>
<protein>
    <submittedName>
        <fullName evidence="3">S1 motif domain-containing protein</fullName>
    </submittedName>
</protein>
<dbReference type="InterPro" id="IPR003029">
    <property type="entry name" value="S1_domain"/>
</dbReference>
<dbReference type="GO" id="GO:0032040">
    <property type="term" value="C:small-subunit processome"/>
    <property type="evidence" value="ECO:0007669"/>
    <property type="project" value="TreeGrafter"/>
</dbReference>
<dbReference type="InterPro" id="IPR045209">
    <property type="entry name" value="Rrp5"/>
</dbReference>
<dbReference type="Pfam" id="PF00575">
    <property type="entry name" value="S1"/>
    <property type="match status" value="1"/>
</dbReference>
<feature type="domain" description="S1 motif" evidence="2">
    <location>
        <begin position="682"/>
        <end position="755"/>
    </location>
</feature>
<feature type="compositionally biased region" description="Low complexity" evidence="1">
    <location>
        <begin position="1304"/>
        <end position="1329"/>
    </location>
</feature>
<dbReference type="SMART" id="SM00316">
    <property type="entry name" value="S1"/>
    <property type="match status" value="7"/>
</dbReference>
<dbReference type="InterPro" id="IPR012340">
    <property type="entry name" value="NA-bd_OB-fold"/>
</dbReference>
<feature type="region of interest" description="Disordered" evidence="1">
    <location>
        <begin position="1299"/>
        <end position="1331"/>
    </location>
</feature>
<feature type="domain" description="S1 motif" evidence="2">
    <location>
        <begin position="367"/>
        <end position="436"/>
    </location>
</feature>
<dbReference type="PROSITE" id="PS50126">
    <property type="entry name" value="S1"/>
    <property type="match status" value="3"/>
</dbReference>
<feature type="region of interest" description="Disordered" evidence="1">
    <location>
        <begin position="1357"/>
        <end position="1397"/>
    </location>
</feature>
<evidence type="ECO:0000259" key="2">
    <source>
        <dbReference type="PROSITE" id="PS50126"/>
    </source>
</evidence>
<feature type="domain" description="S1 motif" evidence="2">
    <location>
        <begin position="470"/>
        <end position="547"/>
    </location>
</feature>
<proteinExistence type="predicted"/>
<dbReference type="PANTHER" id="PTHR23270:SF10">
    <property type="entry name" value="PROTEIN RRP5 HOMOLOG"/>
    <property type="match status" value="1"/>
</dbReference>
<reference evidence="3" key="1">
    <citation type="submission" date="2019-11" db="UniProtKB">
        <authorList>
            <consortium name="WormBaseParasite"/>
        </authorList>
    </citation>
    <scope>IDENTIFICATION</scope>
</reference>
<name>A0A5K3EL14_MESCO</name>
<dbReference type="GO" id="GO:0006364">
    <property type="term" value="P:rRNA processing"/>
    <property type="evidence" value="ECO:0007669"/>
    <property type="project" value="InterPro"/>
</dbReference>
<dbReference type="PANTHER" id="PTHR23270">
    <property type="entry name" value="PROGRAMMED CELL DEATH PROTEIN 11 PRE-RRNA PROCESSING PROTEIN RRP5"/>
    <property type="match status" value="1"/>
</dbReference>
<dbReference type="Pfam" id="PF23459">
    <property type="entry name" value="S1_RRP5"/>
    <property type="match status" value="1"/>
</dbReference>
<sequence length="1685" mass="184300">MSGEQLCLGRISSIENYQLNVSLLHGAKGRVKITDVSSQYRTALEKLVSGETNDNVRMLNQMFYPGQIVRCSVKGDVNVAAPSPSRNVIDLSLDPRTVNRNLMMSQVKPYVAIVGSVSSIEDNGYIIDSGIRALNVFLPFNKTSLPESERFSLGSLVEFVVQEAPLSGKSSRFVQATMQNEQVIVTDPLPFDCLLPGMCVSLKVVSASHEGLQCVFQSYNVLVPPHHCPLKSDHYSKKSRVTACIILVDLATKDVIASLLPHFLSHGHDDAFKRVKIGTKCTDAVINRRERRFIYLRLPSLDIRGILLKANAFDGSPPKNWTAHIPADAPIKCRVIDFDFFLNMPIVSCKQQVFESKFLSLDDVKVGTTVSVTVKKFTKRGVGVRLPGKIRGVIPFLHLSDVVVSDPQSRFEIGSKLDAYVLAVEPEKQQVVLTAKKSLIHSTVPILGSSNMLRAWDSLQQRTGEKDEKNLVVSAVVVYVSERGVLVSGVNNIRGWIPRRETYADDSQVINELFTKGETIQLRVLKRLTQTPRRSTKPSSEFLLSQILDPQTTPREAPTKPTSVSLGDVYYCLVNRFSADGLKVGLYKTDKGNIIAEGFLPFSQLSDSLGTARIARQARAECFLPKTTFSTNINGTPTRVVVVDINASGIIVSAKSSLVSAAEERQATSCGFLQNFDQLTVGSQWLGWVAHHKDYGIFVQFPGGFRGLAPIRYLTDRRAPDSTDWSALFPPGATVEAKVVEVKEPERQRFLISLRMTDTYTCAAAQYVKSAVARAHEYLDECRWLCSRVSHLNQLSSFFIGDLVQMKVDGLTEELVTGTVNGVPAAVLLPNTAEVECAVGRTYPAVVTLVNLDASLLEVSLLPWLLRGIKQRTEGEFASNAMKVRVGQTVSSTVVSIGNARDVVVVALKQHALGHLAVLPARRSFNDVLGGNAWALSQVNRVTVRRELSTNKTITSFLCTLSIYDPLTNSKQSVGAPMTPEVECQQLTIGTRLPQVIFIGLKGRTAFFRLPETRNSRDPNLRVFCRLVDLVRTAKEARKFVKSPPELGTVFEDALVIGESTPASKRKGPRLPLSRRCCEISFLGKKELEVGDLVCGQFLGSSGLCWKLLLPTNARGLLHVSCMSKSSTTDAAGSPQFPRHPKHGTWLTCRLVDEVHSAPPAVEQPSDDQEMEVDVSADEAVEPLIAAGDEIIPVGDHEDMSPAPFSKAFYVSTDGADMRQWNPEKYKPIELELNATRTGFVKRCSKDLLVVSIAYNVDVDVPKSSSSFKRRFRTGSTVEIIITSLEPLRGRLVSEPEDAVKPTAAAIAASASSRRRTASMSQTEAALRLPAKRRRRGSVSCGLAEDEAASVMSRFEKYLPPQSPSPSLSDDDDDQDECTVSGAPGEESTSGVRERAIDQGVTSLLTSMESESRLAAIAQATTDGDSTQKLPRLSSVEEFEVAVRNSPGNARLWTLYAAHHLSAGNVAKARSVLQRAMETGERAVLSTAGPAEAANFTGSLLQAALNLEIAVDDGGCEGGKDKLAELEAVISRIDQLDKETFTKKAVDTLSTAGLHSQAEGLAKKLVKRHSLNPDAWLVLVRARLRAGNVVAAREAQRNAGRILRLAQIPHFALGSARLEFEFGDVDRAINLVEEQLAASPRRKSIYVSYLKLLLSAGRTSDAESVRARALKNLSEKDQEAINKLF</sequence>
<dbReference type="InterPro" id="IPR011990">
    <property type="entry name" value="TPR-like_helical_dom_sf"/>
</dbReference>